<dbReference type="InterPro" id="IPR040756">
    <property type="entry name" value="Peptidase_M61_N"/>
</dbReference>
<dbReference type="Pfam" id="PF05299">
    <property type="entry name" value="Peptidase_M61"/>
    <property type="match status" value="1"/>
</dbReference>
<keyword evidence="1" id="KW-0732">Signal</keyword>
<feature type="chain" id="PRO_5042159884" evidence="1">
    <location>
        <begin position="20"/>
        <end position="623"/>
    </location>
</feature>
<dbReference type="InterPro" id="IPR007963">
    <property type="entry name" value="Peptidase_M61_catalytic"/>
</dbReference>
<gene>
    <name evidence="4" type="ORF">K8352_12245</name>
</gene>
<dbReference type="EMBL" id="JAIRBC010000017">
    <property type="protein sequence ID" value="MCG2461523.1"/>
    <property type="molecule type" value="Genomic_DNA"/>
</dbReference>
<comment type="caution">
    <text evidence="4">The sequence shown here is derived from an EMBL/GenBank/DDBJ whole genome shotgun (WGS) entry which is preliminary data.</text>
</comment>
<reference evidence="4" key="1">
    <citation type="submission" date="2023-02" db="EMBL/GenBank/DDBJ databases">
        <title>Genome of Flavobacteriaceae gen. nov. sp. strain F89.</title>
        <authorList>
            <person name="Wang Y."/>
        </authorList>
    </citation>
    <scope>NUCLEOTIDE SEQUENCE</scope>
    <source>
        <strain evidence="4">F89</strain>
    </source>
</reference>
<dbReference type="Gene3D" id="1.10.390.10">
    <property type="entry name" value="Neutral Protease Domain 2"/>
    <property type="match status" value="1"/>
</dbReference>
<dbReference type="SUPFAM" id="SSF55486">
    <property type="entry name" value="Metalloproteases ('zincins'), catalytic domain"/>
    <property type="match status" value="1"/>
</dbReference>
<organism evidence="4 5">
    <name type="scientific">Cerina litoralis</name>
    <dbReference type="NCBI Taxonomy" id="2874477"/>
    <lineage>
        <taxon>Bacteria</taxon>
        <taxon>Pseudomonadati</taxon>
        <taxon>Bacteroidota</taxon>
        <taxon>Flavobacteriia</taxon>
        <taxon>Flavobacteriales</taxon>
        <taxon>Flavobacteriaceae</taxon>
        <taxon>Cerina</taxon>
    </lineage>
</organism>
<feature type="domain" description="Peptidase M61 catalytic" evidence="2">
    <location>
        <begin position="310"/>
        <end position="417"/>
    </location>
</feature>
<evidence type="ECO:0000259" key="3">
    <source>
        <dbReference type="Pfam" id="PF17899"/>
    </source>
</evidence>
<evidence type="ECO:0000256" key="1">
    <source>
        <dbReference type="SAM" id="SignalP"/>
    </source>
</evidence>
<dbReference type="InterPro" id="IPR027268">
    <property type="entry name" value="Peptidase_M4/M1_CTD_sf"/>
</dbReference>
<dbReference type="AlphaFoldDB" id="A0AAE3EWF2"/>
<protein>
    <submittedName>
        <fullName evidence="4">Peptidase M61</fullName>
    </submittedName>
</protein>
<accession>A0AAE3EWF2</accession>
<dbReference type="Gene3D" id="2.60.40.3650">
    <property type="match status" value="1"/>
</dbReference>
<evidence type="ECO:0000259" key="2">
    <source>
        <dbReference type="Pfam" id="PF05299"/>
    </source>
</evidence>
<evidence type="ECO:0000313" key="4">
    <source>
        <dbReference type="EMBL" id="MCG2461523.1"/>
    </source>
</evidence>
<dbReference type="RefSeq" id="WP_317902665.1">
    <property type="nucleotide sequence ID" value="NZ_JAIRBC010000017.1"/>
</dbReference>
<keyword evidence="5" id="KW-1185">Reference proteome</keyword>
<name>A0AAE3EWF2_9FLAO</name>
<sequence length="623" mass="70836">MKKISFLILLGLLLNGCGATTSVVNTETKPILATIDLVHVTDDKVNVSVDPGEFTSDEVTFYIPVTVPGTYSIDNYGQYIEGFKALDYEGKELPVARYDQNTWNISNGKNLDKVVYRVNDTYDTENEKKDHVFSPAGTNILRGKNFMLNLHGFIGYFKGMTEVPYQLYISSPDNLIPTTSMSRKMDVKKVPGVDVFNAARYFEVTDNPIMYASPDTTSFQLKDIKVTLGVYSPNKLYDALDFKPSMEKMMQAQKAFLGTTNGTKSYDIILYLSNFAKDDATGFGALEHHKSTVVVFPEQMDKDRLEQAMIDVVSHEFFHTLTPLNVHSREIQYFDYNHPKMSEHLWMYEGTTEYFANLFQIKEGLIDETEFYKRMMEKINNSKQYDDTMSFTKMSKNVLEEPYKDQYPNVYEKGALINMALDITLRDLSQGEKGVLWMMKELAKKYDDKTPFDDDQLIPEIVSMTYPEVQSFFDSYVTGTTPIDYAKFLAKVGLAISEQDKPTGYFMDGEIPFIDIDPGNDNAIFVRKGIVLNNFFTDLGAKGGDIIKSIDGKAINLVNIRLLIGESFNWSPEREISMVVDRNGEEVSLKGKVGTPVLREWTIAPMKSVSDNQVMLREAWLKE</sequence>
<proteinExistence type="predicted"/>
<feature type="domain" description="Peptidase M61 N-terminal" evidence="3">
    <location>
        <begin position="34"/>
        <end position="212"/>
    </location>
</feature>
<dbReference type="Proteomes" id="UP001200642">
    <property type="component" value="Unassembled WGS sequence"/>
</dbReference>
<dbReference type="Pfam" id="PF17899">
    <property type="entry name" value="Peptidase_M61_N"/>
    <property type="match status" value="1"/>
</dbReference>
<feature type="signal peptide" evidence="1">
    <location>
        <begin position="1"/>
        <end position="19"/>
    </location>
</feature>
<evidence type="ECO:0000313" key="5">
    <source>
        <dbReference type="Proteomes" id="UP001200642"/>
    </source>
</evidence>